<feature type="compositionally biased region" description="Polar residues" evidence="1">
    <location>
        <begin position="1"/>
        <end position="10"/>
    </location>
</feature>
<dbReference type="InParanoid" id="A0A136IYE1"/>
<dbReference type="Proteomes" id="UP000070501">
    <property type="component" value="Unassembled WGS sequence"/>
</dbReference>
<sequence>MPRKPSSSTPRSEEPLSRQEAPGEKTNTAMKTTSAPTASSTVEEGRAPSATAKIELAVAEKRLTERELDKLVEENLGKMFQDILGESDPRYIHAKQRMVAFDVINLPEEYLYYVLASRKGTGGSLTDVLQSPREKARTLLRLGARRVAICCTAPTEGGVYTFEVFLYKTPHGVDEPAKLSAKTVVYVMGSSSEGKPQTQTDKPKGKLTWANAAEAAELAVDDMWKLAEASLKPKPGPLL</sequence>
<organism evidence="2 3">
    <name type="scientific">Microdochium bolleyi</name>
    <dbReference type="NCBI Taxonomy" id="196109"/>
    <lineage>
        <taxon>Eukaryota</taxon>
        <taxon>Fungi</taxon>
        <taxon>Dikarya</taxon>
        <taxon>Ascomycota</taxon>
        <taxon>Pezizomycotina</taxon>
        <taxon>Sordariomycetes</taxon>
        <taxon>Xylariomycetidae</taxon>
        <taxon>Xylariales</taxon>
        <taxon>Microdochiaceae</taxon>
        <taxon>Microdochium</taxon>
    </lineage>
</organism>
<feature type="compositionally biased region" description="Basic and acidic residues" evidence="1">
    <location>
        <begin position="11"/>
        <end position="23"/>
    </location>
</feature>
<evidence type="ECO:0000256" key="1">
    <source>
        <dbReference type="SAM" id="MobiDB-lite"/>
    </source>
</evidence>
<dbReference type="AlphaFoldDB" id="A0A136IYE1"/>
<keyword evidence="3" id="KW-1185">Reference proteome</keyword>
<protein>
    <submittedName>
        <fullName evidence="2">Uncharacterized protein</fullName>
    </submittedName>
</protein>
<name>A0A136IYE1_9PEZI</name>
<gene>
    <name evidence="2" type="ORF">Micbo1qcDRAFT_206165</name>
</gene>
<feature type="compositionally biased region" description="Polar residues" evidence="1">
    <location>
        <begin position="25"/>
        <end position="42"/>
    </location>
</feature>
<evidence type="ECO:0000313" key="2">
    <source>
        <dbReference type="EMBL" id="KXJ89894.1"/>
    </source>
</evidence>
<evidence type="ECO:0000313" key="3">
    <source>
        <dbReference type="Proteomes" id="UP000070501"/>
    </source>
</evidence>
<dbReference type="EMBL" id="KQ964254">
    <property type="protein sequence ID" value="KXJ89894.1"/>
    <property type="molecule type" value="Genomic_DNA"/>
</dbReference>
<reference evidence="3" key="1">
    <citation type="submission" date="2016-02" db="EMBL/GenBank/DDBJ databases">
        <title>Draft genome sequence of Microdochium bolleyi, a fungal endophyte of beachgrass.</title>
        <authorList>
            <consortium name="DOE Joint Genome Institute"/>
            <person name="David A.S."/>
            <person name="May G."/>
            <person name="Haridas S."/>
            <person name="Lim J."/>
            <person name="Wang M."/>
            <person name="Labutti K."/>
            <person name="Lipzen A."/>
            <person name="Barry K."/>
            <person name="Grigoriev I.V."/>
        </authorList>
    </citation>
    <scope>NUCLEOTIDE SEQUENCE [LARGE SCALE GENOMIC DNA]</scope>
    <source>
        <strain evidence="3">J235TASD1</strain>
    </source>
</reference>
<proteinExistence type="predicted"/>
<accession>A0A136IYE1</accession>
<dbReference type="OrthoDB" id="10665986at2759"/>
<feature type="region of interest" description="Disordered" evidence="1">
    <location>
        <begin position="1"/>
        <end position="48"/>
    </location>
</feature>